<dbReference type="AlphaFoldDB" id="A0A4Q0YZD7"/>
<evidence type="ECO:0000256" key="1">
    <source>
        <dbReference type="SAM" id="Phobius"/>
    </source>
</evidence>
<accession>A0A4Q0YZD7</accession>
<gene>
    <name evidence="2" type="ORF">CS022_02675</name>
</gene>
<keyword evidence="1" id="KW-1133">Transmembrane helix</keyword>
<dbReference type="OrthoDB" id="5917648at2"/>
<feature type="transmembrane region" description="Helical" evidence="1">
    <location>
        <begin position="56"/>
        <end position="78"/>
    </location>
</feature>
<protein>
    <submittedName>
        <fullName evidence="2">Uncharacterized protein</fullName>
    </submittedName>
</protein>
<keyword evidence="3" id="KW-1185">Reference proteome</keyword>
<evidence type="ECO:0000313" key="2">
    <source>
        <dbReference type="EMBL" id="RXJ74501.1"/>
    </source>
</evidence>
<comment type="caution">
    <text evidence="2">The sequence shown here is derived from an EMBL/GenBank/DDBJ whole genome shotgun (WGS) entry which is preliminary data.</text>
</comment>
<keyword evidence="1" id="KW-0472">Membrane</keyword>
<evidence type="ECO:0000313" key="3">
    <source>
        <dbReference type="Proteomes" id="UP000290287"/>
    </source>
</evidence>
<feature type="transmembrane region" description="Helical" evidence="1">
    <location>
        <begin position="6"/>
        <end position="23"/>
    </location>
</feature>
<reference evidence="2 3" key="1">
    <citation type="submission" date="2017-10" db="EMBL/GenBank/DDBJ databases">
        <title>Nyctiphanis sp. nov., isolated from the stomach of the euphausiid Nyctiphanes simplex (Hansen, 1911) in the Gulf of California.</title>
        <authorList>
            <person name="Gomez-Gil B."/>
            <person name="Aguilar-Mendez M."/>
            <person name="Lopez-Cortes A."/>
            <person name="Gomez-Gutierrez J."/>
            <person name="Roque A."/>
            <person name="Lang E."/>
            <person name="Gonzalez-Castillo A."/>
        </authorList>
    </citation>
    <scope>NUCLEOTIDE SEQUENCE [LARGE SCALE GENOMIC DNA]</scope>
    <source>
        <strain evidence="2 3">CAIM 600</strain>
    </source>
</reference>
<dbReference type="EMBL" id="PEIB01000002">
    <property type="protein sequence ID" value="RXJ74501.1"/>
    <property type="molecule type" value="Genomic_DNA"/>
</dbReference>
<dbReference type="RefSeq" id="WP_129120971.1">
    <property type="nucleotide sequence ID" value="NZ_PEIB01000002.1"/>
</dbReference>
<dbReference type="Proteomes" id="UP000290287">
    <property type="component" value="Unassembled WGS sequence"/>
</dbReference>
<name>A0A4Q0YZD7_9GAMM</name>
<keyword evidence="1" id="KW-0812">Transmembrane</keyword>
<proteinExistence type="predicted"/>
<organism evidence="2 3">
    <name type="scientific">Veronia nyctiphanis</name>
    <dbReference type="NCBI Taxonomy" id="1278244"/>
    <lineage>
        <taxon>Bacteria</taxon>
        <taxon>Pseudomonadati</taxon>
        <taxon>Pseudomonadota</taxon>
        <taxon>Gammaproteobacteria</taxon>
        <taxon>Vibrionales</taxon>
        <taxon>Vibrionaceae</taxon>
        <taxon>Veronia</taxon>
    </lineage>
</organism>
<sequence>MYWQTVFYALETVLLITGSLMLARSAFQYASRTGDWHHVSAVFFNTSNLSKDELRWWILAVSCLVVGFTVKFSSYFFYLS</sequence>